<organism evidence="9 10">
    <name type="scientific">Proteiniclasticum ruminis</name>
    <dbReference type="NCBI Taxonomy" id="398199"/>
    <lineage>
        <taxon>Bacteria</taxon>
        <taxon>Bacillati</taxon>
        <taxon>Bacillota</taxon>
        <taxon>Clostridia</taxon>
        <taxon>Eubacteriales</taxon>
        <taxon>Clostridiaceae</taxon>
        <taxon>Proteiniclasticum</taxon>
    </lineage>
</organism>
<comment type="similarity">
    <text evidence="6">Belongs to the peptidase M3 family.</text>
</comment>
<evidence type="ECO:0000313" key="9">
    <source>
        <dbReference type="EMBL" id="SFN62672.1"/>
    </source>
</evidence>
<dbReference type="eggNOG" id="COG1164">
    <property type="taxonomic scope" value="Bacteria"/>
</dbReference>
<dbReference type="GO" id="GO:0046872">
    <property type="term" value="F:metal ion binding"/>
    <property type="evidence" value="ECO:0007669"/>
    <property type="project" value="UniProtKB-UniRule"/>
</dbReference>
<dbReference type="Gene3D" id="1.10.1370.20">
    <property type="entry name" value="Oligoendopeptidase f, C-terminal domain"/>
    <property type="match status" value="1"/>
</dbReference>
<dbReference type="InterPro" id="IPR042088">
    <property type="entry name" value="OligoPept_F_C"/>
</dbReference>
<comment type="cofactor">
    <cofactor evidence="6">
        <name>Zn(2+)</name>
        <dbReference type="ChEBI" id="CHEBI:29105"/>
    </cofactor>
    <text evidence="6">Binds 1 zinc ion.</text>
</comment>
<dbReference type="InterPro" id="IPR011977">
    <property type="entry name" value="Pept_M3B_clade3"/>
</dbReference>
<keyword evidence="2 6" id="KW-0479">Metal-binding</keyword>
<dbReference type="NCBIfam" id="TIGR02290">
    <property type="entry name" value="M3_fam_3"/>
    <property type="match status" value="1"/>
</dbReference>
<evidence type="ECO:0000256" key="6">
    <source>
        <dbReference type="RuleBase" id="RU003435"/>
    </source>
</evidence>
<evidence type="ECO:0000256" key="3">
    <source>
        <dbReference type="ARBA" id="ARBA00022801"/>
    </source>
</evidence>
<keyword evidence="3 6" id="KW-0378">Hydrolase</keyword>
<evidence type="ECO:0000256" key="5">
    <source>
        <dbReference type="ARBA" id="ARBA00023049"/>
    </source>
</evidence>
<dbReference type="InterPro" id="IPR013647">
    <property type="entry name" value="OligopepF_N_dom"/>
</dbReference>
<evidence type="ECO:0000256" key="1">
    <source>
        <dbReference type="ARBA" id="ARBA00022670"/>
    </source>
</evidence>
<dbReference type="Gene3D" id="1.20.140.70">
    <property type="entry name" value="Oligopeptidase f, N-terminal domain"/>
    <property type="match status" value="1"/>
</dbReference>
<dbReference type="InterPro" id="IPR034006">
    <property type="entry name" value="M3B_PepF_2"/>
</dbReference>
<dbReference type="AlphaFoldDB" id="A0A1I5AJW4"/>
<dbReference type="InterPro" id="IPR001333">
    <property type="entry name" value="Peptidase_M32_Taq"/>
</dbReference>
<keyword evidence="1 6" id="KW-0645">Protease</keyword>
<gene>
    <name evidence="9" type="ORF">SAMN04488695_10358</name>
</gene>
<name>A0A1I5AJW4_9CLOT</name>
<keyword evidence="4 6" id="KW-0862">Zinc</keyword>
<dbReference type="GO" id="GO:0006508">
    <property type="term" value="P:proteolysis"/>
    <property type="evidence" value="ECO:0007669"/>
    <property type="project" value="UniProtKB-KW"/>
</dbReference>
<accession>A0A1I5AJW4</accession>
<sequence>MKWSLKELYESFESPEFLRDSKRILTLIEEVNAYAEKEFQEVERAKEKLETYLQYEMEMSNLVSRVMGFANLTMSTDARNEAAREHFSRIAMKLSAITKAEVLFKRFVQKLENLEEIVSESAFLTEHRFILEEAKKEGQYLLSDAEEMLLAKMSNTGSKAWTNLQNILTSTLLVEMEKEGENVSLPLPAVRNLAYDKDPAVRKAAYEAELAAYKKVEESSAAALNGIKGEVLTVSELRGFETPLHETLFQSRMEKETLDAMFDAIREALPSFRKYLKRKAALLGHQKGLPFYDLFAPMGESQMQFTYEEAMDYIVKNFSTFSPKLGQYAKEAYEKNWLDVEPREGKRGGAFCSNLHVIGESRILSNFDGSFSNMTTLAHELGHGYHGFNLKEETILNSSYPMPIAETASIFCETIVVQAALKEMSDAEAVTILEQSISDATQVIVDIYSRYLFETKLFETRKDHPLSVKELNAFMLEAQKEAYGDGLDEEVLHPYMWLNKTHYYSAGRNFYNFPYAFGLLFSKGLYAIYLNRGESFVPEYDALLSVTGKKSIKEVAELMDIDVTKPGFFRDSLKIVERDIEKFLELTSE</sequence>
<dbReference type="RefSeq" id="WP_074911621.1">
    <property type="nucleotide sequence ID" value="NZ_FOVK01000003.1"/>
</dbReference>
<evidence type="ECO:0000256" key="4">
    <source>
        <dbReference type="ARBA" id="ARBA00022833"/>
    </source>
</evidence>
<dbReference type="OrthoDB" id="9769691at2"/>
<dbReference type="GO" id="GO:0004181">
    <property type="term" value="F:metallocarboxypeptidase activity"/>
    <property type="evidence" value="ECO:0007669"/>
    <property type="project" value="InterPro"/>
</dbReference>
<keyword evidence="5 6" id="KW-0482">Metalloprotease</keyword>
<dbReference type="Pfam" id="PF01432">
    <property type="entry name" value="Peptidase_M3"/>
    <property type="match status" value="1"/>
</dbReference>
<dbReference type="GO" id="GO:0004222">
    <property type="term" value="F:metalloendopeptidase activity"/>
    <property type="evidence" value="ECO:0007669"/>
    <property type="project" value="InterPro"/>
</dbReference>
<proteinExistence type="inferred from homology"/>
<dbReference type="SUPFAM" id="SSF55486">
    <property type="entry name" value="Metalloproteases ('zincins'), catalytic domain"/>
    <property type="match status" value="1"/>
</dbReference>
<dbReference type="Proteomes" id="UP000181899">
    <property type="component" value="Unassembled WGS sequence"/>
</dbReference>
<dbReference type="PANTHER" id="PTHR34217:SF1">
    <property type="entry name" value="CARBOXYPEPTIDASE 1"/>
    <property type="match status" value="1"/>
</dbReference>
<evidence type="ECO:0000259" key="7">
    <source>
        <dbReference type="Pfam" id="PF01432"/>
    </source>
</evidence>
<dbReference type="PANTHER" id="PTHR34217">
    <property type="entry name" value="METAL-DEPENDENT CARBOXYPEPTIDASE"/>
    <property type="match status" value="1"/>
</dbReference>
<evidence type="ECO:0000259" key="8">
    <source>
        <dbReference type="Pfam" id="PF08439"/>
    </source>
</evidence>
<dbReference type="STRING" id="398199.SAMN05421804_103205"/>
<dbReference type="EMBL" id="FOVK01000003">
    <property type="protein sequence ID" value="SFN62672.1"/>
    <property type="molecule type" value="Genomic_DNA"/>
</dbReference>
<keyword evidence="10" id="KW-1185">Reference proteome</keyword>
<evidence type="ECO:0000313" key="10">
    <source>
        <dbReference type="Proteomes" id="UP000181899"/>
    </source>
</evidence>
<feature type="domain" description="Peptidase M3A/M3B catalytic" evidence="7">
    <location>
        <begin position="193"/>
        <end position="573"/>
    </location>
</feature>
<feature type="domain" description="Oligopeptidase F N-terminal" evidence="8">
    <location>
        <begin position="112"/>
        <end position="171"/>
    </location>
</feature>
<evidence type="ECO:0000256" key="2">
    <source>
        <dbReference type="ARBA" id="ARBA00022723"/>
    </source>
</evidence>
<dbReference type="Pfam" id="PF08439">
    <property type="entry name" value="Peptidase_M3_N"/>
    <property type="match status" value="1"/>
</dbReference>
<reference evidence="9 10" key="1">
    <citation type="submission" date="2016-10" db="EMBL/GenBank/DDBJ databases">
        <authorList>
            <person name="de Groot N.N."/>
        </authorList>
    </citation>
    <scope>NUCLEOTIDE SEQUENCE [LARGE SCALE GENOMIC DNA]</scope>
    <source>
        <strain evidence="9 10">ML2</strain>
    </source>
</reference>
<protein>
    <submittedName>
        <fullName evidence="9">Oligoendopeptidase, pepF/M3 family</fullName>
    </submittedName>
</protein>
<dbReference type="CDD" id="cd09607">
    <property type="entry name" value="M3B_PepF"/>
    <property type="match status" value="1"/>
</dbReference>
<dbReference type="InterPro" id="IPR001567">
    <property type="entry name" value="Pept_M3A_M3B_dom"/>
</dbReference>